<dbReference type="RefSeq" id="WP_377554525.1">
    <property type="nucleotide sequence ID" value="NZ_JBHUHQ010000002.1"/>
</dbReference>
<accession>A0ABW4VVV0</accession>
<feature type="transmembrane region" description="Helical" evidence="5">
    <location>
        <begin position="225"/>
        <end position="248"/>
    </location>
</feature>
<keyword evidence="8" id="KW-1185">Reference proteome</keyword>
<dbReference type="InterPro" id="IPR052902">
    <property type="entry name" value="ABC-2_transporter"/>
</dbReference>
<keyword evidence="2 5" id="KW-0812">Transmembrane</keyword>
<dbReference type="PANTHER" id="PTHR43027:SF1">
    <property type="entry name" value="DOXORUBICIN RESISTANCE ABC TRANSPORTER PERMEASE PROTEIN DRRC-RELATED"/>
    <property type="match status" value="1"/>
</dbReference>
<comment type="subcellular location">
    <subcellularLocation>
        <location evidence="1">Membrane</location>
        <topology evidence="1">Multi-pass membrane protein</topology>
    </subcellularLocation>
</comment>
<evidence type="ECO:0000256" key="4">
    <source>
        <dbReference type="ARBA" id="ARBA00023136"/>
    </source>
</evidence>
<reference evidence="8" key="1">
    <citation type="journal article" date="2019" name="Int. J. Syst. Evol. Microbiol.">
        <title>The Global Catalogue of Microorganisms (GCM) 10K type strain sequencing project: providing services to taxonomists for standard genome sequencing and annotation.</title>
        <authorList>
            <consortium name="The Broad Institute Genomics Platform"/>
            <consortium name="The Broad Institute Genome Sequencing Center for Infectious Disease"/>
            <person name="Wu L."/>
            <person name="Ma J."/>
        </authorList>
    </citation>
    <scope>NUCLEOTIDE SEQUENCE [LARGE SCALE GENOMIC DNA]</scope>
    <source>
        <strain evidence="8">R28</strain>
    </source>
</reference>
<evidence type="ECO:0000256" key="5">
    <source>
        <dbReference type="SAM" id="Phobius"/>
    </source>
</evidence>
<dbReference type="Proteomes" id="UP001597383">
    <property type="component" value="Unassembled WGS sequence"/>
</dbReference>
<keyword evidence="3 5" id="KW-1133">Transmembrane helix</keyword>
<feature type="transmembrane region" description="Helical" evidence="5">
    <location>
        <begin position="20"/>
        <end position="42"/>
    </location>
</feature>
<evidence type="ECO:0000259" key="6">
    <source>
        <dbReference type="Pfam" id="PF12698"/>
    </source>
</evidence>
<feature type="transmembrane region" description="Helical" evidence="5">
    <location>
        <begin position="268"/>
        <end position="290"/>
    </location>
</feature>
<feature type="transmembrane region" description="Helical" evidence="5">
    <location>
        <begin position="338"/>
        <end position="357"/>
    </location>
</feature>
<feature type="domain" description="ABC-2 type transporter transmembrane" evidence="6">
    <location>
        <begin position="19"/>
        <end position="411"/>
    </location>
</feature>
<keyword evidence="4 5" id="KW-0472">Membrane</keyword>
<evidence type="ECO:0000313" key="7">
    <source>
        <dbReference type="EMBL" id="MFD2042856.1"/>
    </source>
</evidence>
<comment type="caution">
    <text evidence="7">The sequence shown here is derived from an EMBL/GenBank/DDBJ whole genome shotgun (WGS) entry which is preliminary data.</text>
</comment>
<feature type="transmembrane region" description="Helical" evidence="5">
    <location>
        <begin position="302"/>
        <end position="326"/>
    </location>
</feature>
<evidence type="ECO:0000256" key="2">
    <source>
        <dbReference type="ARBA" id="ARBA00022692"/>
    </source>
</evidence>
<dbReference type="PANTHER" id="PTHR43027">
    <property type="entry name" value="DOXORUBICIN RESISTANCE ABC TRANSPORTER PERMEASE PROTEIN DRRC-RELATED"/>
    <property type="match status" value="1"/>
</dbReference>
<protein>
    <submittedName>
        <fullName evidence="7">ABC transporter permease</fullName>
    </submittedName>
</protein>
<evidence type="ECO:0000256" key="3">
    <source>
        <dbReference type="ARBA" id="ARBA00022989"/>
    </source>
</evidence>
<dbReference type="EMBL" id="JBHUHQ010000002">
    <property type="protein sequence ID" value="MFD2042856.1"/>
    <property type="molecule type" value="Genomic_DNA"/>
</dbReference>
<proteinExistence type="predicted"/>
<evidence type="ECO:0000256" key="1">
    <source>
        <dbReference type="ARBA" id="ARBA00004141"/>
    </source>
</evidence>
<evidence type="ECO:0000313" key="8">
    <source>
        <dbReference type="Proteomes" id="UP001597383"/>
    </source>
</evidence>
<organism evidence="7 8">
    <name type="scientific">Ornithinibacillus salinisoli</name>
    <dbReference type="NCBI Taxonomy" id="1848459"/>
    <lineage>
        <taxon>Bacteria</taxon>
        <taxon>Bacillati</taxon>
        <taxon>Bacillota</taxon>
        <taxon>Bacilli</taxon>
        <taxon>Bacillales</taxon>
        <taxon>Bacillaceae</taxon>
        <taxon>Ornithinibacillus</taxon>
    </lineage>
</organism>
<dbReference type="Pfam" id="PF12698">
    <property type="entry name" value="ABC2_membrane_3"/>
    <property type="match status" value="1"/>
</dbReference>
<feature type="transmembrane region" description="Helical" evidence="5">
    <location>
        <begin position="393"/>
        <end position="414"/>
    </location>
</feature>
<dbReference type="InterPro" id="IPR013525">
    <property type="entry name" value="ABC2_TM"/>
</dbReference>
<name>A0ABW4VVV0_9BACI</name>
<sequence length="421" mass="46781">MIWQIVKKQGLVLLRNRQQLLLLVGLPIILISILGTALSNWVNGDNPDIQAKVAFIEHDHETEQVERFLTMLEKELPPEAVAAIEKEMGNLMFVSALKNEVFGSEELQEIIQLEEADPSQLAEIKNDNSYSAVIEVPENFTYELLEKMILDKEVDPIIHTSYNDTHQIGTSIVDSIVKQFQEQATLGMFLEENDVDQAVVQIDEEKIVSEVTSISQKNPISSKDYYSVGMAVMNVLFIASTIGSMAFLEKTTHVFDRVILANVSRWVYFIGIFLSGTIFGFMQLMIIYAFSWIAFGVVWPDMFAFFVVTLGFASAVGGITVLLTAISYRFNSEIITNFFSSIIVTIMAFLGGSFFPIGDFSPSIRMLGELTPNGAGMAAYLSILRGDGLTDNLQHLLLLIIFAIATIVIAACSFPKRGAIK</sequence>
<gene>
    <name evidence="7" type="ORF">ACFSJF_00840</name>
</gene>